<protein>
    <submittedName>
        <fullName evidence="1">Uncharacterized protein</fullName>
    </submittedName>
</protein>
<dbReference type="RefSeq" id="WP_152500649.1">
    <property type="nucleotide sequence ID" value="NZ_CP120863.1"/>
</dbReference>
<evidence type="ECO:0000313" key="1">
    <source>
        <dbReference type="EMBL" id="WFE91522.1"/>
    </source>
</evidence>
<evidence type="ECO:0000313" key="2">
    <source>
        <dbReference type="Proteomes" id="UP001209803"/>
    </source>
</evidence>
<gene>
    <name evidence="1" type="ORF">K1718_09220</name>
</gene>
<dbReference type="EMBL" id="CP120863">
    <property type="protein sequence ID" value="WFE91522.1"/>
    <property type="molecule type" value="Genomic_DNA"/>
</dbReference>
<proteinExistence type="predicted"/>
<keyword evidence="2" id="KW-1185">Reference proteome</keyword>
<sequence>MSSSSNQNNDISLAVQLQQDGPTLRLNYQVSNLSDRTAYLFDVLHDEFNGSVFPLVEASYATIEQGQLVFSRQIVDVPEGMLLEGFNIPFVTPVRPGRTIKKSILQPQPVYPWTAYIDRDDFPPAQGVLDMNAYFRIGYFMEAQGTSELARVAETDNGSHPYFDPFPIESQKYLMTGPLGTVRVYDLG</sequence>
<accession>A0ABY8F7S6</accession>
<reference evidence="1 2" key="1">
    <citation type="submission" date="2023-03" db="EMBL/GenBank/DDBJ databases">
        <title>Roseibium porphyridii sp. nov. and Roseibium rhodosorbium sp. nov. isolated from marine algae, Porphyridium cruentum and Rhodosorus marinus, respectively.</title>
        <authorList>
            <person name="Lee M.W."/>
            <person name="Choi B.J."/>
            <person name="Lee J.K."/>
            <person name="Choi D.G."/>
            <person name="Baek J.H."/>
            <person name="Bayburt H."/>
            <person name="Kim J.M."/>
            <person name="Han D.M."/>
            <person name="Kim K.H."/>
            <person name="Jeon C.O."/>
        </authorList>
    </citation>
    <scope>NUCLEOTIDE SEQUENCE [LARGE SCALE GENOMIC DNA]</scope>
    <source>
        <strain evidence="1 2">KMA01</strain>
    </source>
</reference>
<organism evidence="1 2">
    <name type="scientific">Roseibium porphyridii</name>
    <dbReference type="NCBI Taxonomy" id="2866279"/>
    <lineage>
        <taxon>Bacteria</taxon>
        <taxon>Pseudomonadati</taxon>
        <taxon>Pseudomonadota</taxon>
        <taxon>Alphaproteobacteria</taxon>
        <taxon>Hyphomicrobiales</taxon>
        <taxon>Stappiaceae</taxon>
        <taxon>Roseibium</taxon>
    </lineage>
</organism>
<name>A0ABY8F7S6_9HYPH</name>
<dbReference type="Proteomes" id="UP001209803">
    <property type="component" value="Chromosome"/>
</dbReference>